<evidence type="ECO:0000313" key="3">
    <source>
        <dbReference type="Proteomes" id="UP001302696"/>
    </source>
</evidence>
<feature type="transmembrane region" description="Helical" evidence="1">
    <location>
        <begin position="6"/>
        <end position="25"/>
    </location>
</feature>
<organism evidence="2 3">
    <name type="scientific">Pediococcus inopinatus</name>
    <dbReference type="NCBI Taxonomy" id="114090"/>
    <lineage>
        <taxon>Bacteria</taxon>
        <taxon>Bacillati</taxon>
        <taxon>Bacillota</taxon>
        <taxon>Bacilli</taxon>
        <taxon>Lactobacillales</taxon>
        <taxon>Lactobacillaceae</taxon>
        <taxon>Pediococcus</taxon>
    </lineage>
</organism>
<dbReference type="Proteomes" id="UP001302696">
    <property type="component" value="Chromosome"/>
</dbReference>
<accession>A0ABZ0Q395</accession>
<evidence type="ECO:0000256" key="1">
    <source>
        <dbReference type="SAM" id="Phobius"/>
    </source>
</evidence>
<keyword evidence="1" id="KW-0472">Membrane</keyword>
<keyword evidence="1" id="KW-0812">Transmembrane</keyword>
<keyword evidence="1" id="KW-1133">Transmembrane helix</keyword>
<protein>
    <submittedName>
        <fullName evidence="2">Uncharacterized protein</fullName>
    </submittedName>
</protein>
<dbReference type="EMBL" id="CP104778">
    <property type="protein sequence ID" value="WPC20884.1"/>
    <property type="molecule type" value="Genomic_DNA"/>
</dbReference>
<gene>
    <name evidence="2" type="ORF">N6G96_06130</name>
</gene>
<sequence length="53" mass="6254">MAILGNIVFWMIILFSIVGLSFEAGRETGASEEAKRHNRIMWQDSKEYQWQHK</sequence>
<dbReference type="RefSeq" id="WP_323708971.1">
    <property type="nucleotide sequence ID" value="NZ_CP104778.1"/>
</dbReference>
<proteinExistence type="predicted"/>
<reference evidence="3" key="1">
    <citation type="submission" date="2024-06" db="EMBL/GenBank/DDBJ databases">
        <authorList>
            <person name="Chang H.C."/>
            <person name="Mun S.Y."/>
        </authorList>
    </citation>
    <scope>NUCLEOTIDE SEQUENCE [LARGE SCALE GENOMIC DNA]</scope>
    <source>
        <strain evidence="3">KT1</strain>
    </source>
</reference>
<keyword evidence="3" id="KW-1185">Reference proteome</keyword>
<evidence type="ECO:0000313" key="2">
    <source>
        <dbReference type="EMBL" id="WPC20884.1"/>
    </source>
</evidence>
<name>A0ABZ0Q395_9LACO</name>